<comment type="function">
    <text evidence="3">Catalyzes the conversion of AMP and phosphate to adenine and ribose 1,5-bisphosphate (R15P). Exhibits phosphorylase activity toward CMP and UMP in addition to AMP. Functions in an archaeal AMP degradation pathway, together with R15P isomerase and RubisCO.</text>
</comment>
<dbReference type="SUPFAM" id="SSF47648">
    <property type="entry name" value="Nucleoside phosphorylase/phosphoribosyltransferase N-terminal domain"/>
    <property type="match status" value="1"/>
</dbReference>
<dbReference type="Gene3D" id="3.90.1170.30">
    <property type="entry name" value="Pyrimidine nucleoside phosphorylase-like, C-terminal domain"/>
    <property type="match status" value="1"/>
</dbReference>
<comment type="caution">
    <text evidence="3">Lacks conserved residue(s) required for the propagation of feature annotation.</text>
</comment>
<comment type="catalytic activity">
    <reaction evidence="3">
        <text>CMP + phosphate = cytosine + alpha-D-ribose 1,5-bisphosphate</text>
        <dbReference type="Rhea" id="RHEA:36987"/>
        <dbReference type="ChEBI" id="CHEBI:16040"/>
        <dbReference type="ChEBI" id="CHEBI:43474"/>
        <dbReference type="ChEBI" id="CHEBI:60377"/>
        <dbReference type="ChEBI" id="CHEBI:68688"/>
        <dbReference type="EC" id="2.4.2.57"/>
    </reaction>
</comment>
<feature type="domain" description="Pyrimidine nucleoside phosphorylase C-terminal" evidence="4">
    <location>
        <begin position="434"/>
        <end position="501"/>
    </location>
</feature>
<gene>
    <name evidence="5" type="ORF">SCAL_000817</name>
</gene>
<dbReference type="GO" id="GO:0005829">
    <property type="term" value="C:cytosol"/>
    <property type="evidence" value="ECO:0007669"/>
    <property type="project" value="TreeGrafter"/>
</dbReference>
<evidence type="ECO:0000256" key="3">
    <source>
        <dbReference type="HAMAP-Rule" id="MF_02132"/>
    </source>
</evidence>
<comment type="catalytic activity">
    <reaction evidence="3">
        <text>AMP + phosphate = alpha-D-ribose 1,5-bisphosphate + adenine</text>
        <dbReference type="Rhea" id="RHEA:36975"/>
        <dbReference type="ChEBI" id="CHEBI:16708"/>
        <dbReference type="ChEBI" id="CHEBI:43474"/>
        <dbReference type="ChEBI" id="CHEBI:68688"/>
        <dbReference type="ChEBI" id="CHEBI:456215"/>
        <dbReference type="EC" id="2.4.2.57"/>
    </reaction>
</comment>
<dbReference type="HAMAP" id="MF_02132">
    <property type="entry name" value="AMP_phosphorylase"/>
    <property type="match status" value="1"/>
</dbReference>
<dbReference type="GO" id="GO:0016208">
    <property type="term" value="F:AMP binding"/>
    <property type="evidence" value="ECO:0007669"/>
    <property type="project" value="UniProtKB-UniRule"/>
</dbReference>
<dbReference type="PANTHER" id="PTHR10515:SF0">
    <property type="entry name" value="THYMIDINE PHOSPHORYLASE"/>
    <property type="match status" value="1"/>
</dbReference>
<dbReference type="Proteomes" id="UP000186940">
    <property type="component" value="Unassembled WGS sequence"/>
</dbReference>
<feature type="binding site" evidence="3">
    <location>
        <position position="213"/>
    </location>
    <ligand>
        <name>AMP</name>
        <dbReference type="ChEBI" id="CHEBI:456215"/>
    </ligand>
</feature>
<dbReference type="GO" id="GO:0046125">
    <property type="term" value="P:pyrimidine deoxyribonucleoside metabolic process"/>
    <property type="evidence" value="ECO:0007669"/>
    <property type="project" value="InterPro"/>
</dbReference>
<comment type="caution">
    <text evidence="5">The sequence shown here is derived from an EMBL/GenBank/DDBJ whole genome shotgun (WGS) entry which is preliminary data.</text>
</comment>
<dbReference type="InterPro" id="IPR013102">
    <property type="entry name" value="PYNP_C"/>
</dbReference>
<dbReference type="InterPro" id="IPR035902">
    <property type="entry name" value="Nuc_phospho_transferase"/>
</dbReference>
<dbReference type="Gene3D" id="2.40.40.20">
    <property type="match status" value="1"/>
</dbReference>
<evidence type="ECO:0000259" key="4">
    <source>
        <dbReference type="SMART" id="SM00941"/>
    </source>
</evidence>
<evidence type="ECO:0000313" key="6">
    <source>
        <dbReference type="Proteomes" id="UP000186940"/>
    </source>
</evidence>
<protein>
    <recommendedName>
        <fullName evidence="3">AMP phosphorylase</fullName>
        <shortName evidence="3">AMPpase</shortName>
        <ecNumber evidence="3">2.4.2.57</ecNumber>
    </recommendedName>
    <alternativeName>
        <fullName evidence="3">Nucleoside monophosphate phosphorylase</fullName>
        <shortName evidence="3">NMP phosphorylase</shortName>
    </alternativeName>
</protein>
<evidence type="ECO:0000313" key="5">
    <source>
        <dbReference type="EMBL" id="OFV68177.1"/>
    </source>
</evidence>
<dbReference type="AlphaFoldDB" id="A0A1F2PA18"/>
<dbReference type="SUPFAM" id="SSF52418">
    <property type="entry name" value="Nucleoside phosphorylase/phosphoribosyltransferase catalytic domain"/>
    <property type="match status" value="1"/>
</dbReference>
<comment type="catalytic activity">
    <reaction evidence="3">
        <text>UMP + phosphate = alpha-D-ribose 1,5-bisphosphate + uracil</text>
        <dbReference type="Rhea" id="RHEA:36991"/>
        <dbReference type="ChEBI" id="CHEBI:17568"/>
        <dbReference type="ChEBI" id="CHEBI:43474"/>
        <dbReference type="ChEBI" id="CHEBI:57865"/>
        <dbReference type="ChEBI" id="CHEBI:68688"/>
        <dbReference type="EC" id="2.4.2.57"/>
    </reaction>
</comment>
<comment type="similarity">
    <text evidence="3">Belongs to the thymidine/pyrimidine-nucleoside phosphorylase family. Type 2 subfamily.</text>
</comment>
<accession>A0A1F2PA18</accession>
<dbReference type="GO" id="GO:0016763">
    <property type="term" value="F:pentosyltransferase activity"/>
    <property type="evidence" value="ECO:0007669"/>
    <property type="project" value="UniProtKB-UniRule"/>
</dbReference>
<keyword evidence="1 3" id="KW-0328">Glycosyltransferase</keyword>
<evidence type="ECO:0000256" key="2">
    <source>
        <dbReference type="ARBA" id="ARBA00022679"/>
    </source>
</evidence>
<dbReference type="PANTHER" id="PTHR10515">
    <property type="entry name" value="THYMIDINE PHOSPHORYLASE"/>
    <property type="match status" value="1"/>
</dbReference>
<dbReference type="InterPro" id="IPR000312">
    <property type="entry name" value="Glycosyl_Trfase_fam3"/>
</dbReference>
<dbReference type="InterPro" id="IPR013466">
    <property type="entry name" value="Thymidine/AMP_Pase"/>
</dbReference>
<dbReference type="SUPFAM" id="SSF54680">
    <property type="entry name" value="Pyrimidine nucleoside phosphorylase C-terminal domain"/>
    <property type="match status" value="1"/>
</dbReference>
<sequence>MGGLMDQNQVFKIKRLDVDTGSRHLVVIHPDAAFELGVVSNDRVKVRGSKKTVTGLVLVSKKIVAEDEVGLPINVITELEEVVGTEVEIHAAEKPVSVEYIKNKMDGMELSAQQIRQIIKDIVNRNLSDIELAAYISSVYTKGMSIREIKDLTLAMVETGDVIEFDQEPVFDFHSIGGVPGNKVTLLVVPIVAEAGLLIPKTSSRAISSACGTADIFEVLANVTFTIPEIKNIAERVGGTIVWGGGVNIAPADDLIIRAEYPLTIDPYPQLIASILAKKKSCGVHKLVLDIPVGPNAKVESIELAKKYSRDLMLVAEELGMVVECAITYGGQPVGRAIGPLLEAKEALAALEGKSGVPNSVIEKAVCLAGMVLEMGGVRADTGRDRAAEILSSGRALKKMREIIAAQGGDPDITSDTIQVGKYSAELISDANGYVVSINNKSIVKIARAAGAPSKKGGGILLEKKMGMKVDRGEVIYTIFSDSRARLEDAVKLANRLKPVDVEGMVLERVLPSGRIL</sequence>
<proteinExistence type="inferred from homology"/>
<dbReference type="GO" id="GO:0006206">
    <property type="term" value="P:pyrimidine nucleobase metabolic process"/>
    <property type="evidence" value="ECO:0007669"/>
    <property type="project" value="InterPro"/>
</dbReference>
<dbReference type="STRING" id="1838285.SCAL_000817"/>
<evidence type="ECO:0000256" key="1">
    <source>
        <dbReference type="ARBA" id="ARBA00022676"/>
    </source>
</evidence>
<dbReference type="GO" id="GO:0004645">
    <property type="term" value="F:1,4-alpha-oligoglucan phosphorylase activity"/>
    <property type="evidence" value="ECO:0007669"/>
    <property type="project" value="InterPro"/>
</dbReference>
<reference evidence="5" key="1">
    <citation type="submission" date="2016-05" db="EMBL/GenBank/DDBJ databases">
        <title>Microbial consortia oxidize butane by reversing methanogenesis.</title>
        <authorList>
            <person name="Laso-Perez R."/>
            <person name="Richter M."/>
            <person name="Wegener G."/>
            <person name="Musat F."/>
        </authorList>
    </citation>
    <scope>NUCLEOTIDE SEQUENCE [LARGE SCALE GENOMIC DNA]</scope>
    <source>
        <strain evidence="5">BOX2</strain>
    </source>
</reference>
<keyword evidence="6" id="KW-1185">Reference proteome</keyword>
<dbReference type="InterPro" id="IPR017459">
    <property type="entry name" value="Glycosyl_Trfase_fam3_N_dom"/>
</dbReference>
<feature type="binding site" evidence="3">
    <location>
        <position position="178"/>
    </location>
    <ligand>
        <name>AMP</name>
        <dbReference type="ChEBI" id="CHEBI:456215"/>
    </ligand>
</feature>
<dbReference type="InterPro" id="IPR036320">
    <property type="entry name" value="Glycosyl_Trfase_fam3_N_dom_sf"/>
</dbReference>
<dbReference type="EC" id="2.4.2.57" evidence="3"/>
<feature type="binding site" evidence="3">
    <location>
        <position position="274"/>
    </location>
    <ligand>
        <name>AMP</name>
        <dbReference type="ChEBI" id="CHEBI:456215"/>
    </ligand>
</feature>
<dbReference type="GO" id="GO:0006196">
    <property type="term" value="P:AMP catabolic process"/>
    <property type="evidence" value="ECO:0007669"/>
    <property type="project" value="UniProtKB-UniRule"/>
</dbReference>
<dbReference type="Pfam" id="PF02885">
    <property type="entry name" value="Glycos_trans_3N"/>
    <property type="match status" value="1"/>
</dbReference>
<dbReference type="InterPro" id="IPR036566">
    <property type="entry name" value="PYNP-like_C_sf"/>
</dbReference>
<dbReference type="NCBIfam" id="TIGR03327">
    <property type="entry name" value="AMP_phos"/>
    <property type="match status" value="1"/>
</dbReference>
<dbReference type="EMBL" id="LYOS01000002">
    <property type="protein sequence ID" value="OFV68177.1"/>
    <property type="molecule type" value="Genomic_DNA"/>
</dbReference>
<feature type="active site" description="Proton donor" evidence="3">
    <location>
        <position position="266"/>
    </location>
</feature>
<dbReference type="PATRIC" id="fig|1838285.3.peg.826"/>
<organism evidence="5 6">
    <name type="scientific">Candidatus Syntropharchaeum caldarium</name>
    <dbReference type="NCBI Taxonomy" id="1838285"/>
    <lineage>
        <taxon>Archaea</taxon>
        <taxon>Methanobacteriati</taxon>
        <taxon>Methanobacteriota</taxon>
        <taxon>Stenosarchaea group</taxon>
        <taxon>Methanomicrobia</taxon>
        <taxon>Methanosarcinales</taxon>
        <taxon>ANME-2 cluster</taxon>
        <taxon>Candidatus Syntropharchaeum</taxon>
    </lineage>
</organism>
<name>A0A1F2PA18_9EURY</name>
<dbReference type="NCBIfam" id="NF003338">
    <property type="entry name" value="PRK04350.1"/>
    <property type="match status" value="1"/>
</dbReference>
<dbReference type="InterPro" id="IPR017713">
    <property type="entry name" value="AMP_phosphorylase"/>
</dbReference>
<dbReference type="InterPro" id="IPR000053">
    <property type="entry name" value="Thymidine/pyrmidine_PPase"/>
</dbReference>
<feature type="binding site" evidence="3">
    <location>
        <position position="298"/>
    </location>
    <ligand>
        <name>AMP</name>
        <dbReference type="ChEBI" id="CHEBI:456215"/>
    </ligand>
</feature>
<dbReference type="NCBIfam" id="TIGR02645">
    <property type="entry name" value="ARCH_P_rylase"/>
    <property type="match status" value="1"/>
</dbReference>
<dbReference type="Gene3D" id="1.20.970.50">
    <property type="match status" value="1"/>
</dbReference>
<dbReference type="SMART" id="SM00941">
    <property type="entry name" value="PYNP_C"/>
    <property type="match status" value="1"/>
</dbReference>
<dbReference type="Pfam" id="PF00591">
    <property type="entry name" value="Glycos_transf_3"/>
    <property type="match status" value="1"/>
</dbReference>
<dbReference type="Pfam" id="PF07831">
    <property type="entry name" value="PYNP_C"/>
    <property type="match status" value="1"/>
</dbReference>
<keyword evidence="2 3" id="KW-0808">Transferase</keyword>
<dbReference type="Gene3D" id="3.40.1030.10">
    <property type="entry name" value="Nucleoside phosphorylase/phosphoribosyltransferase catalytic domain"/>
    <property type="match status" value="1"/>
</dbReference>